<dbReference type="GeneID" id="39856995"/>
<dbReference type="Pfam" id="PF09489">
    <property type="entry name" value="CbtB"/>
    <property type="match status" value="1"/>
</dbReference>
<feature type="transmembrane region" description="Helical" evidence="1">
    <location>
        <begin position="24"/>
        <end position="41"/>
    </location>
</feature>
<gene>
    <name evidence="2" type="ORF">DV707_02865</name>
    <name evidence="3" type="ORF">SAMN04488133_0983</name>
</gene>
<keyword evidence="4" id="KW-1185">Reference proteome</keyword>
<evidence type="ECO:0000313" key="5">
    <source>
        <dbReference type="Proteomes" id="UP000296733"/>
    </source>
</evidence>
<dbReference type="Proteomes" id="UP000236740">
    <property type="component" value="Unassembled WGS sequence"/>
</dbReference>
<keyword evidence="1" id="KW-1133">Transmembrane helix</keyword>
<sequence length="62" mass="6652">MAATTDTVHGRIEGVRIELTPTQLAVGLALVAALGFALLFVQEPMLHDSMHNFRHAAGITCH</sequence>
<dbReference type="EMBL" id="CP031311">
    <property type="protein sequence ID" value="QCC46695.1"/>
    <property type="molecule type" value="Genomic_DNA"/>
</dbReference>
<evidence type="ECO:0000313" key="2">
    <source>
        <dbReference type="EMBL" id="QCC46695.1"/>
    </source>
</evidence>
<dbReference type="InterPro" id="IPR012667">
    <property type="entry name" value="CbtB_put"/>
</dbReference>
<evidence type="ECO:0000313" key="3">
    <source>
        <dbReference type="EMBL" id="SEF87515.1"/>
    </source>
</evidence>
<dbReference type="KEGG" id="hlm:DV707_02865"/>
<dbReference type="Proteomes" id="UP000296733">
    <property type="component" value="Chromosome"/>
</dbReference>
<name>A0A1H5VJH2_9EURY</name>
<reference evidence="2 5" key="2">
    <citation type="journal article" date="2019" name="Nat. Commun.">
        <title>A new type of DNA phosphorothioation-based antiviral system in archaea.</title>
        <authorList>
            <person name="Xiong L."/>
            <person name="Liu S."/>
            <person name="Chen S."/>
            <person name="Xiao Y."/>
            <person name="Zhu B."/>
            <person name="Gao Y."/>
            <person name="Zhang Y."/>
            <person name="Chen B."/>
            <person name="Luo J."/>
            <person name="Deng Z."/>
            <person name="Chen X."/>
            <person name="Wang L."/>
            <person name="Chen S."/>
        </authorList>
    </citation>
    <scope>NUCLEOTIDE SEQUENCE [LARGE SCALE GENOMIC DNA]</scope>
    <source>
        <strain evidence="2 5">CGMCC 1.10331</strain>
    </source>
</reference>
<dbReference type="RefSeq" id="WP_103990706.1">
    <property type="nucleotide sequence ID" value="NZ_CP031311.1"/>
</dbReference>
<evidence type="ECO:0000256" key="1">
    <source>
        <dbReference type="SAM" id="Phobius"/>
    </source>
</evidence>
<organism evidence="3 4">
    <name type="scientific">Halobellus limi</name>
    <dbReference type="NCBI Taxonomy" id="699433"/>
    <lineage>
        <taxon>Archaea</taxon>
        <taxon>Methanobacteriati</taxon>
        <taxon>Methanobacteriota</taxon>
        <taxon>Stenosarchaea group</taxon>
        <taxon>Halobacteria</taxon>
        <taxon>Halobacteriales</taxon>
        <taxon>Haloferacaceae</taxon>
        <taxon>Halobellus</taxon>
    </lineage>
</organism>
<dbReference type="AlphaFoldDB" id="A0A1H5VJH2"/>
<evidence type="ECO:0000313" key="4">
    <source>
        <dbReference type="Proteomes" id="UP000236740"/>
    </source>
</evidence>
<proteinExistence type="predicted"/>
<accession>A0A1H5VJH2</accession>
<reference evidence="3 4" key="1">
    <citation type="submission" date="2016-10" db="EMBL/GenBank/DDBJ databases">
        <authorList>
            <person name="de Groot N.N."/>
        </authorList>
    </citation>
    <scope>NUCLEOTIDE SEQUENCE [LARGE SCALE GENOMIC DNA]</scope>
    <source>
        <strain evidence="3 4">CGMCC 1.10331</strain>
    </source>
</reference>
<keyword evidence="1" id="KW-0812">Transmembrane</keyword>
<protein>
    <submittedName>
        <fullName evidence="2">CbtB-domain containing protein</fullName>
    </submittedName>
    <submittedName>
        <fullName evidence="3">Cobalt transporter subunit CbtB</fullName>
    </submittedName>
</protein>
<dbReference type="EMBL" id="FNVN01000001">
    <property type="protein sequence ID" value="SEF87515.1"/>
    <property type="molecule type" value="Genomic_DNA"/>
</dbReference>
<keyword evidence="1" id="KW-0472">Membrane</keyword>